<proteinExistence type="predicted"/>
<dbReference type="PANTHER" id="PTHR34094">
    <property type="match status" value="1"/>
</dbReference>
<dbReference type="EMBL" id="FQVM01000008">
    <property type="protein sequence ID" value="SHE68905.1"/>
    <property type="molecule type" value="Genomic_DNA"/>
</dbReference>
<dbReference type="InterPro" id="IPR025164">
    <property type="entry name" value="Toastrack_DUF4097"/>
</dbReference>
<dbReference type="AlphaFoldDB" id="A0A1M4VJ59"/>
<dbReference type="Proteomes" id="UP000184035">
    <property type="component" value="Unassembled WGS sequence"/>
</dbReference>
<dbReference type="OrthoDB" id="2064627at2"/>
<evidence type="ECO:0000259" key="1">
    <source>
        <dbReference type="Pfam" id="PF13349"/>
    </source>
</evidence>
<dbReference type="Pfam" id="PF13349">
    <property type="entry name" value="DUF4097"/>
    <property type="match status" value="1"/>
</dbReference>
<sequence length="323" mass="36132">MKKKSFGKKFTIILLIIIIVSYGSAFIIIKNSNFSLQNFINDCLYNPNIHFGFNSYNNYNNSYDLNLNKTHNLNDINTISCDFPLGNISVIPWDGSEVKVTFDGHIRSNENLENIDISFSKEDSTLNIYLLKNNSNLWTPDTLKIYIPKNYNSNLQLSSSTGIINVCDLNYSDLKLDTISGVINLKNITCNNFSSNSVSGNMHYENLTVKNSNINSTSGDIYIDNFSGELNSSTVSGALNLTLSSVKNNIKFNSTSGNVFIYFPSNSSIKFKCSTVSGNISYHSPTKDENLHNKRQFNYILNNGDNSIDISTMSGKVEFNTTN</sequence>
<gene>
    <name evidence="2" type="ORF">SAMN05443638_1084</name>
</gene>
<feature type="domain" description="DUF4097" evidence="1">
    <location>
        <begin position="110"/>
        <end position="318"/>
    </location>
</feature>
<organism evidence="2 3">
    <name type="scientific">Clostridium fallax</name>
    <dbReference type="NCBI Taxonomy" id="1533"/>
    <lineage>
        <taxon>Bacteria</taxon>
        <taxon>Bacillati</taxon>
        <taxon>Bacillota</taxon>
        <taxon>Clostridia</taxon>
        <taxon>Eubacteriales</taxon>
        <taxon>Clostridiaceae</taxon>
        <taxon>Clostridium</taxon>
    </lineage>
</organism>
<dbReference type="RefSeq" id="WP_072894601.1">
    <property type="nucleotide sequence ID" value="NZ_FQVM01000008.1"/>
</dbReference>
<reference evidence="2 3" key="1">
    <citation type="submission" date="2016-11" db="EMBL/GenBank/DDBJ databases">
        <authorList>
            <person name="Jaros S."/>
            <person name="Januszkiewicz K."/>
            <person name="Wedrychowicz H."/>
        </authorList>
    </citation>
    <scope>NUCLEOTIDE SEQUENCE [LARGE SCALE GENOMIC DNA]</scope>
    <source>
        <strain evidence="2 3">DSM 2631</strain>
    </source>
</reference>
<dbReference type="PANTHER" id="PTHR34094:SF1">
    <property type="entry name" value="PROTEIN FAM185A"/>
    <property type="match status" value="1"/>
</dbReference>
<evidence type="ECO:0000313" key="3">
    <source>
        <dbReference type="Proteomes" id="UP000184035"/>
    </source>
</evidence>
<accession>A0A1M4VJ59</accession>
<evidence type="ECO:0000313" key="2">
    <source>
        <dbReference type="EMBL" id="SHE68905.1"/>
    </source>
</evidence>
<name>A0A1M4VJ59_9CLOT</name>
<dbReference type="STRING" id="1533.SAMN05443638_1084"/>
<protein>
    <submittedName>
        <fullName evidence="2">DUF4097 and DUF4098 domain-containing protein YvlB</fullName>
    </submittedName>
</protein>
<keyword evidence="3" id="KW-1185">Reference proteome</keyword>